<organism evidence="3 4">
    <name type="scientific">Gossypium aridum</name>
    <name type="common">American cotton</name>
    <name type="synonym">Erioxylum aridum</name>
    <dbReference type="NCBI Taxonomy" id="34290"/>
    <lineage>
        <taxon>Eukaryota</taxon>
        <taxon>Viridiplantae</taxon>
        <taxon>Streptophyta</taxon>
        <taxon>Embryophyta</taxon>
        <taxon>Tracheophyta</taxon>
        <taxon>Spermatophyta</taxon>
        <taxon>Magnoliopsida</taxon>
        <taxon>eudicotyledons</taxon>
        <taxon>Gunneridae</taxon>
        <taxon>Pentapetalae</taxon>
        <taxon>rosids</taxon>
        <taxon>malvids</taxon>
        <taxon>Malvales</taxon>
        <taxon>Malvaceae</taxon>
        <taxon>Malvoideae</taxon>
        <taxon>Gossypium</taxon>
    </lineage>
</organism>
<name>A0A7J8YE72_GOSAI</name>
<gene>
    <name evidence="3" type="ORF">Goari_020896</name>
</gene>
<dbReference type="InterPro" id="IPR001461">
    <property type="entry name" value="Aspartic_peptidase_A1"/>
</dbReference>
<dbReference type="InterPro" id="IPR032861">
    <property type="entry name" value="TAXi_N"/>
</dbReference>
<evidence type="ECO:0000259" key="2">
    <source>
        <dbReference type="Pfam" id="PF14543"/>
    </source>
</evidence>
<dbReference type="PANTHER" id="PTHR13683:SF768">
    <property type="entry name" value="EUKARYOTIC ASPARTYL PROTEASE FAMILY PROTEIN"/>
    <property type="match status" value="1"/>
</dbReference>
<reference evidence="3 4" key="1">
    <citation type="journal article" date="2019" name="Genome Biol. Evol.">
        <title>Insights into the evolution of the New World diploid cottons (Gossypium, subgenus Houzingenia) based on genome sequencing.</title>
        <authorList>
            <person name="Grover C.E."/>
            <person name="Arick M.A. 2nd"/>
            <person name="Thrash A."/>
            <person name="Conover J.L."/>
            <person name="Sanders W.S."/>
            <person name="Peterson D.G."/>
            <person name="Frelichowski J.E."/>
            <person name="Scheffler J.A."/>
            <person name="Scheffler B.E."/>
            <person name="Wendel J.F."/>
        </authorList>
    </citation>
    <scope>NUCLEOTIDE SEQUENCE [LARGE SCALE GENOMIC DNA]</scope>
    <source>
        <strain evidence="3">185</strain>
        <tissue evidence="3">Leaf</tissue>
    </source>
</reference>
<accession>A0A7J8YE72</accession>
<dbReference type="AlphaFoldDB" id="A0A7J8YE72"/>
<dbReference type="Gene3D" id="2.40.70.10">
    <property type="entry name" value="Acid Proteases"/>
    <property type="match status" value="1"/>
</dbReference>
<comment type="similarity">
    <text evidence="1">Belongs to the peptidase A1 family.</text>
</comment>
<proteinExistence type="inferred from homology"/>
<evidence type="ECO:0000256" key="1">
    <source>
        <dbReference type="ARBA" id="ARBA00007447"/>
    </source>
</evidence>
<evidence type="ECO:0000313" key="3">
    <source>
        <dbReference type="EMBL" id="MBA0697354.1"/>
    </source>
</evidence>
<sequence>MKMVLIGWSTRKLNVYNSLEYGLGFEAKAIADKDGFMVKCLAVIEDAVVPCYAEILVLLLEFPFVIRCGARQSGELGSSSEALDGILGFGQANSSIISQLAASGKVKKSFAHCLDNIEGGGIFAIGEVVSPKVKRTPLVQNQ</sequence>
<dbReference type="Pfam" id="PF14543">
    <property type="entry name" value="TAXi_N"/>
    <property type="match status" value="1"/>
</dbReference>
<comment type="caution">
    <text evidence="3">The sequence shown here is derived from an EMBL/GenBank/DDBJ whole genome shotgun (WGS) entry which is preliminary data.</text>
</comment>
<dbReference type="Proteomes" id="UP000593577">
    <property type="component" value="Unassembled WGS sequence"/>
</dbReference>
<dbReference type="GO" id="GO:0006508">
    <property type="term" value="P:proteolysis"/>
    <property type="evidence" value="ECO:0007669"/>
    <property type="project" value="InterPro"/>
</dbReference>
<dbReference type="SUPFAM" id="SSF50630">
    <property type="entry name" value="Acid proteases"/>
    <property type="match status" value="1"/>
</dbReference>
<dbReference type="PANTHER" id="PTHR13683">
    <property type="entry name" value="ASPARTYL PROTEASES"/>
    <property type="match status" value="1"/>
</dbReference>
<evidence type="ECO:0000313" key="4">
    <source>
        <dbReference type="Proteomes" id="UP000593577"/>
    </source>
</evidence>
<dbReference type="EMBL" id="JABFAA010000012">
    <property type="protein sequence ID" value="MBA0697354.1"/>
    <property type="molecule type" value="Genomic_DNA"/>
</dbReference>
<protein>
    <recommendedName>
        <fullName evidence="2">Xylanase inhibitor N-terminal domain-containing protein</fullName>
    </recommendedName>
</protein>
<keyword evidence="4" id="KW-1185">Reference proteome</keyword>
<dbReference type="InterPro" id="IPR021109">
    <property type="entry name" value="Peptidase_aspartic_dom_sf"/>
</dbReference>
<dbReference type="GO" id="GO:0004190">
    <property type="term" value="F:aspartic-type endopeptidase activity"/>
    <property type="evidence" value="ECO:0007669"/>
    <property type="project" value="InterPro"/>
</dbReference>
<feature type="domain" description="Xylanase inhibitor N-terminal" evidence="2">
    <location>
        <begin position="64"/>
        <end position="126"/>
    </location>
</feature>